<reference evidence="2 3" key="1">
    <citation type="submission" date="2016-09" db="EMBL/GenBank/DDBJ databases">
        <title>Extensive genetic diversity and differential bi-allelic expression allows diatom success in the polar Southern Ocean.</title>
        <authorList>
            <consortium name="DOE Joint Genome Institute"/>
            <person name="Mock T."/>
            <person name="Otillar R.P."/>
            <person name="Strauss J."/>
            <person name="Dupont C."/>
            <person name="Frickenhaus S."/>
            <person name="Maumus F."/>
            <person name="Mcmullan M."/>
            <person name="Sanges R."/>
            <person name="Schmutz J."/>
            <person name="Toseland A."/>
            <person name="Valas R."/>
            <person name="Veluchamy A."/>
            <person name="Ward B.J."/>
            <person name="Allen A."/>
            <person name="Barry K."/>
            <person name="Falciatore A."/>
            <person name="Ferrante M."/>
            <person name="Fortunato A.E."/>
            <person name="Gloeckner G."/>
            <person name="Gruber A."/>
            <person name="Hipkin R."/>
            <person name="Janech M."/>
            <person name="Kroth P."/>
            <person name="Leese F."/>
            <person name="Lindquist E."/>
            <person name="Lyon B.R."/>
            <person name="Martin J."/>
            <person name="Mayer C."/>
            <person name="Parker M."/>
            <person name="Quesneville H."/>
            <person name="Raymond J."/>
            <person name="Uhlig C."/>
            <person name="Valentin K.U."/>
            <person name="Worden A.Z."/>
            <person name="Armbrust E.V."/>
            <person name="Bowler C."/>
            <person name="Green B."/>
            <person name="Moulton V."/>
            <person name="Van Oosterhout C."/>
            <person name="Grigoriev I."/>
        </authorList>
    </citation>
    <scope>NUCLEOTIDE SEQUENCE [LARGE SCALE GENOMIC DNA]</scope>
    <source>
        <strain evidence="2 3">CCMP1102</strain>
    </source>
</reference>
<dbReference type="AlphaFoldDB" id="A0A1E7F601"/>
<dbReference type="Proteomes" id="UP000095751">
    <property type="component" value="Unassembled WGS sequence"/>
</dbReference>
<feature type="compositionally biased region" description="Polar residues" evidence="1">
    <location>
        <begin position="52"/>
        <end position="69"/>
    </location>
</feature>
<dbReference type="EMBL" id="KV784361">
    <property type="protein sequence ID" value="OEU13621.1"/>
    <property type="molecule type" value="Genomic_DNA"/>
</dbReference>
<evidence type="ECO:0000313" key="2">
    <source>
        <dbReference type="EMBL" id="OEU13621.1"/>
    </source>
</evidence>
<keyword evidence="3" id="KW-1185">Reference proteome</keyword>
<organism evidence="2 3">
    <name type="scientific">Fragilariopsis cylindrus CCMP1102</name>
    <dbReference type="NCBI Taxonomy" id="635003"/>
    <lineage>
        <taxon>Eukaryota</taxon>
        <taxon>Sar</taxon>
        <taxon>Stramenopiles</taxon>
        <taxon>Ochrophyta</taxon>
        <taxon>Bacillariophyta</taxon>
        <taxon>Bacillariophyceae</taxon>
        <taxon>Bacillariophycidae</taxon>
        <taxon>Bacillariales</taxon>
        <taxon>Bacillariaceae</taxon>
        <taxon>Fragilariopsis</taxon>
    </lineage>
</organism>
<feature type="region of interest" description="Disordered" evidence="1">
    <location>
        <begin position="118"/>
        <end position="140"/>
    </location>
</feature>
<dbReference type="KEGG" id="fcy:FRACYDRAFT_241962"/>
<protein>
    <submittedName>
        <fullName evidence="2">Uncharacterized protein</fullName>
    </submittedName>
</protein>
<feature type="region of interest" description="Disordered" evidence="1">
    <location>
        <begin position="51"/>
        <end position="71"/>
    </location>
</feature>
<dbReference type="InParanoid" id="A0A1E7F601"/>
<gene>
    <name evidence="2" type="ORF">FRACYDRAFT_241962</name>
</gene>
<sequence length="411" mass="46409">MPPIASSYIASPDDYQSLPMTCCGAFDIAEIEVVHTIDTNDKSPRIVVSPASYKNNDNINNGSSTTVGPSPQFEYLRAPGSPDRSLADSFDSTDEILEGSNEMNLMKRVVEKQRANIIHRGRNRQGGGQEDQQNSGIFRNDSIRRKEMEYLDVLDQHLNQANPESPDYAHLDDEIEDTHPNKYQANLDDIIEHLCAAPCGECALPANDIVNDGNNTNGGYPISVLRHPRYSSPSQYPTSSTTTKEINNGEKKPDGPPILIRSSSDYNPTFCGNIGRGSNNSVQFTNVDIRSFKMTLGNHPSATSGPPVMLDGELAEPRHLARKIIPLEKYEQDRPPRRKRRQLKLTLQQRHNILVKERGFSFEEVKEAWQTSLHIRRQRRETLDRGLSMMKWDEVWESTCRKFNRLVDSTI</sequence>
<proteinExistence type="predicted"/>
<feature type="compositionally biased region" description="Low complexity" evidence="1">
    <location>
        <begin position="230"/>
        <end position="243"/>
    </location>
</feature>
<name>A0A1E7F601_9STRA</name>
<feature type="region of interest" description="Disordered" evidence="1">
    <location>
        <begin position="220"/>
        <end position="262"/>
    </location>
</feature>
<evidence type="ECO:0000313" key="3">
    <source>
        <dbReference type="Proteomes" id="UP000095751"/>
    </source>
</evidence>
<dbReference type="OrthoDB" id="48837at2759"/>
<accession>A0A1E7F601</accession>
<evidence type="ECO:0000256" key="1">
    <source>
        <dbReference type="SAM" id="MobiDB-lite"/>
    </source>
</evidence>